<name>A0A484Q2F2_9ZZZZ</name>
<evidence type="ECO:0000313" key="1">
    <source>
        <dbReference type="EMBL" id="VFR32588.1"/>
    </source>
</evidence>
<evidence type="ECO:0000313" key="2">
    <source>
        <dbReference type="EMBL" id="VFR61381.1"/>
    </source>
</evidence>
<reference evidence="1" key="1">
    <citation type="submission" date="2019-03" db="EMBL/GenBank/DDBJ databases">
        <authorList>
            <person name="Danneels B."/>
        </authorList>
    </citation>
    <scope>NUCLEOTIDE SEQUENCE</scope>
</reference>
<protein>
    <submittedName>
        <fullName evidence="1">Uncharacterized protein</fullName>
    </submittedName>
</protein>
<dbReference type="EMBL" id="CAADIF010000005">
    <property type="protein sequence ID" value="VFR61381.1"/>
    <property type="molecule type" value="Genomic_DNA"/>
</dbReference>
<organism evidence="1">
    <name type="scientific">plant metagenome</name>
    <dbReference type="NCBI Taxonomy" id="1297885"/>
    <lineage>
        <taxon>unclassified sequences</taxon>
        <taxon>metagenomes</taxon>
        <taxon>organismal metagenomes</taxon>
    </lineage>
</organism>
<dbReference type="AlphaFoldDB" id="A0A484Q2F2"/>
<dbReference type="EMBL" id="CAADIA010000006">
    <property type="protein sequence ID" value="VFR32588.1"/>
    <property type="molecule type" value="Genomic_DNA"/>
</dbReference>
<proteinExistence type="predicted"/>
<gene>
    <name evidence="1" type="ORF">ANK1_4195</name>
    <name evidence="2" type="ORF">ANK2_4196</name>
</gene>
<accession>A0A484Q2F2</accession>
<sequence>MDDGRGCGVFCHGDSLAWPAAFLSRLWFLSNREPPNLKG</sequence>